<dbReference type="NCBIfam" id="TIGR00254">
    <property type="entry name" value="GGDEF"/>
    <property type="match status" value="1"/>
</dbReference>
<evidence type="ECO:0000259" key="3">
    <source>
        <dbReference type="PROSITE" id="PS50887"/>
    </source>
</evidence>
<dbReference type="SMART" id="SM00267">
    <property type="entry name" value="GGDEF"/>
    <property type="match status" value="1"/>
</dbReference>
<protein>
    <recommendedName>
        <fullName evidence="1">diguanylate cyclase</fullName>
        <ecNumber evidence="1">2.7.7.65</ecNumber>
    </recommendedName>
</protein>
<dbReference type="GO" id="GO:0005886">
    <property type="term" value="C:plasma membrane"/>
    <property type="evidence" value="ECO:0007669"/>
    <property type="project" value="TreeGrafter"/>
</dbReference>
<dbReference type="GO" id="GO:1902201">
    <property type="term" value="P:negative regulation of bacterial-type flagellum-dependent cell motility"/>
    <property type="evidence" value="ECO:0007669"/>
    <property type="project" value="TreeGrafter"/>
</dbReference>
<dbReference type="InterPro" id="IPR029016">
    <property type="entry name" value="GAF-like_dom_sf"/>
</dbReference>
<dbReference type="InterPro" id="IPR000160">
    <property type="entry name" value="GGDEF_dom"/>
</dbReference>
<keyword evidence="5" id="KW-1185">Reference proteome</keyword>
<dbReference type="InterPro" id="IPR029787">
    <property type="entry name" value="Nucleotide_cyclase"/>
</dbReference>
<dbReference type="SUPFAM" id="SSF55073">
    <property type="entry name" value="Nucleotide cyclase"/>
    <property type="match status" value="1"/>
</dbReference>
<proteinExistence type="predicted"/>
<dbReference type="SUPFAM" id="SSF55781">
    <property type="entry name" value="GAF domain-like"/>
    <property type="match status" value="1"/>
</dbReference>
<evidence type="ECO:0000256" key="2">
    <source>
        <dbReference type="ARBA" id="ARBA00034247"/>
    </source>
</evidence>
<organism evidence="4 5">
    <name type="scientific">Massilia eburnea</name>
    <dbReference type="NCBI Taxonomy" id="1776165"/>
    <lineage>
        <taxon>Bacteria</taxon>
        <taxon>Pseudomonadati</taxon>
        <taxon>Pseudomonadota</taxon>
        <taxon>Betaproteobacteria</taxon>
        <taxon>Burkholderiales</taxon>
        <taxon>Oxalobacteraceae</taxon>
        <taxon>Telluria group</taxon>
        <taxon>Massilia</taxon>
    </lineage>
</organism>
<dbReference type="InterPro" id="IPR050469">
    <property type="entry name" value="Diguanylate_Cyclase"/>
</dbReference>
<reference evidence="4 5" key="1">
    <citation type="submission" date="2019-11" db="EMBL/GenBank/DDBJ databases">
        <title>Type strains purchased from KCTC, JCM and DSMZ.</title>
        <authorList>
            <person name="Lu H."/>
        </authorList>
    </citation>
    <scope>NUCLEOTIDE SEQUENCE [LARGE SCALE GENOMIC DNA]</scope>
    <source>
        <strain evidence="4 5">JCM 31587</strain>
    </source>
</reference>
<name>A0A6L6QIV8_9BURK</name>
<dbReference type="GO" id="GO:0052621">
    <property type="term" value="F:diguanylate cyclase activity"/>
    <property type="evidence" value="ECO:0007669"/>
    <property type="project" value="UniProtKB-EC"/>
</dbReference>
<dbReference type="Proteomes" id="UP000472320">
    <property type="component" value="Unassembled WGS sequence"/>
</dbReference>
<dbReference type="PANTHER" id="PTHR45138">
    <property type="entry name" value="REGULATORY COMPONENTS OF SENSORY TRANSDUCTION SYSTEM"/>
    <property type="match status" value="1"/>
</dbReference>
<dbReference type="Gene3D" id="3.30.450.40">
    <property type="match status" value="1"/>
</dbReference>
<evidence type="ECO:0000313" key="4">
    <source>
        <dbReference type="EMBL" id="MTW12121.1"/>
    </source>
</evidence>
<dbReference type="OrthoDB" id="5571399at2"/>
<gene>
    <name evidence="4" type="ORF">GM658_16065</name>
</gene>
<dbReference type="InterPro" id="IPR003018">
    <property type="entry name" value="GAF"/>
</dbReference>
<dbReference type="Pfam" id="PF00990">
    <property type="entry name" value="GGDEF"/>
    <property type="match status" value="1"/>
</dbReference>
<dbReference type="AlphaFoldDB" id="A0A6L6QIV8"/>
<dbReference type="PANTHER" id="PTHR45138:SF9">
    <property type="entry name" value="DIGUANYLATE CYCLASE DGCM-RELATED"/>
    <property type="match status" value="1"/>
</dbReference>
<evidence type="ECO:0000313" key="5">
    <source>
        <dbReference type="Proteomes" id="UP000472320"/>
    </source>
</evidence>
<feature type="domain" description="GGDEF" evidence="3">
    <location>
        <begin position="195"/>
        <end position="313"/>
    </location>
</feature>
<dbReference type="SMART" id="SM00065">
    <property type="entry name" value="GAF"/>
    <property type="match status" value="1"/>
</dbReference>
<comment type="catalytic activity">
    <reaction evidence="2">
        <text>2 GTP = 3',3'-c-di-GMP + 2 diphosphate</text>
        <dbReference type="Rhea" id="RHEA:24898"/>
        <dbReference type="ChEBI" id="CHEBI:33019"/>
        <dbReference type="ChEBI" id="CHEBI:37565"/>
        <dbReference type="ChEBI" id="CHEBI:58805"/>
        <dbReference type="EC" id="2.7.7.65"/>
    </reaction>
</comment>
<sequence length="313" mass="34746">MRQAMMNDFAAASKATMQFLRQRLGFKLWMVTRTDGKDWIVLFADDHGYGVKPGQTYSWAETLCSRMVEGQGPHIAPDVANVPAYAEAPITQQIAVGAYVGVPLRRADGTLFGTLCAIDPEPQPERIREDTDMVVLMGELLGGLLEAELAGIEAARKAERIDVDITRDELTGLYNRRGWDMLVLREEERCRRYGHPACVVSLDLDDLKFYNDTQGYASGDALLIRCSKALKEVTRGSDVVARMGGDEFAMLMVECDYFDAQAMLLRVQETLAGYDVGASIGMAMRKPGIDLEEALAIADAEMYRAKRSRKVLN</sequence>
<dbReference type="Pfam" id="PF01590">
    <property type="entry name" value="GAF"/>
    <property type="match status" value="1"/>
</dbReference>
<evidence type="ECO:0000256" key="1">
    <source>
        <dbReference type="ARBA" id="ARBA00012528"/>
    </source>
</evidence>
<dbReference type="EC" id="2.7.7.65" evidence="1"/>
<comment type="caution">
    <text evidence="4">The sequence shown here is derived from an EMBL/GenBank/DDBJ whole genome shotgun (WGS) entry which is preliminary data.</text>
</comment>
<dbReference type="InterPro" id="IPR043128">
    <property type="entry name" value="Rev_trsase/Diguanyl_cyclase"/>
</dbReference>
<dbReference type="PROSITE" id="PS50887">
    <property type="entry name" value="GGDEF"/>
    <property type="match status" value="1"/>
</dbReference>
<dbReference type="Gene3D" id="3.30.70.270">
    <property type="match status" value="1"/>
</dbReference>
<dbReference type="EMBL" id="WNKX01000011">
    <property type="protein sequence ID" value="MTW12121.1"/>
    <property type="molecule type" value="Genomic_DNA"/>
</dbReference>
<accession>A0A6L6QIV8</accession>
<dbReference type="GO" id="GO:0043709">
    <property type="term" value="P:cell adhesion involved in single-species biofilm formation"/>
    <property type="evidence" value="ECO:0007669"/>
    <property type="project" value="TreeGrafter"/>
</dbReference>
<dbReference type="CDD" id="cd01949">
    <property type="entry name" value="GGDEF"/>
    <property type="match status" value="1"/>
</dbReference>